<protein>
    <submittedName>
        <fullName evidence="4">Short-chain dehydrogenase</fullName>
    </submittedName>
</protein>
<dbReference type="AlphaFoldDB" id="A0A124IF25"/>
<dbReference type="InterPro" id="IPR057326">
    <property type="entry name" value="KR_dom"/>
</dbReference>
<evidence type="ECO:0000256" key="1">
    <source>
        <dbReference type="ARBA" id="ARBA00006484"/>
    </source>
</evidence>
<dbReference type="Gene3D" id="3.40.50.720">
    <property type="entry name" value="NAD(P)-binding Rossmann-like Domain"/>
    <property type="match status" value="1"/>
</dbReference>
<keyword evidence="5" id="KW-1185">Reference proteome</keyword>
<dbReference type="RefSeq" id="WP_067021554.1">
    <property type="nucleotide sequence ID" value="NZ_KQ949082.1"/>
</dbReference>
<dbReference type="SUPFAM" id="SSF51735">
    <property type="entry name" value="NAD(P)-binding Rossmann-fold domains"/>
    <property type="match status" value="1"/>
</dbReference>
<comment type="caution">
    <text evidence="4">The sequence shown here is derived from an EMBL/GenBank/DDBJ whole genome shotgun (WGS) entry which is preliminary data.</text>
</comment>
<comment type="similarity">
    <text evidence="1">Belongs to the short-chain dehydrogenases/reductases (SDR) family.</text>
</comment>
<dbReference type="InterPro" id="IPR002347">
    <property type="entry name" value="SDR_fam"/>
</dbReference>
<dbReference type="GO" id="GO:0016491">
    <property type="term" value="F:oxidoreductase activity"/>
    <property type="evidence" value="ECO:0007669"/>
    <property type="project" value="UniProtKB-KW"/>
</dbReference>
<dbReference type="CDD" id="cd05233">
    <property type="entry name" value="SDR_c"/>
    <property type="match status" value="1"/>
</dbReference>
<dbReference type="SMART" id="SM00822">
    <property type="entry name" value="PKS_KR"/>
    <property type="match status" value="1"/>
</dbReference>
<dbReference type="Pfam" id="PF13561">
    <property type="entry name" value="adh_short_C2"/>
    <property type="match status" value="1"/>
</dbReference>
<dbReference type="PANTHER" id="PTHR43639">
    <property type="entry name" value="OXIDOREDUCTASE, SHORT-CHAIN DEHYDROGENASE/REDUCTASE FAMILY (AFU_ORTHOLOGUE AFUA_5G02870)"/>
    <property type="match status" value="1"/>
</dbReference>
<dbReference type="InterPro" id="IPR036291">
    <property type="entry name" value="NAD(P)-bd_dom_sf"/>
</dbReference>
<dbReference type="STRING" id="909626.AQJ91_16090"/>
<dbReference type="PROSITE" id="PS00061">
    <property type="entry name" value="ADH_SHORT"/>
    <property type="match status" value="1"/>
</dbReference>
<gene>
    <name evidence="4" type="ORF">AQJ91_16090</name>
</gene>
<evidence type="ECO:0000259" key="3">
    <source>
        <dbReference type="SMART" id="SM00822"/>
    </source>
</evidence>
<dbReference type="PANTHER" id="PTHR43639:SF1">
    <property type="entry name" value="SHORT-CHAIN DEHYDROGENASE_REDUCTASE FAMILY PROTEIN"/>
    <property type="match status" value="1"/>
</dbReference>
<name>A0A124IF25_9ACTN</name>
<dbReference type="EMBL" id="LMXB01000042">
    <property type="protein sequence ID" value="KUO20107.1"/>
    <property type="molecule type" value="Genomic_DNA"/>
</dbReference>
<keyword evidence="2" id="KW-0560">Oxidoreductase</keyword>
<dbReference type="FunFam" id="3.40.50.720:FF:000084">
    <property type="entry name" value="Short-chain dehydrogenase reductase"/>
    <property type="match status" value="1"/>
</dbReference>
<proteinExistence type="inferred from homology"/>
<feature type="domain" description="Ketoreductase" evidence="3">
    <location>
        <begin position="8"/>
        <end position="188"/>
    </location>
</feature>
<dbReference type="InterPro" id="IPR020904">
    <property type="entry name" value="Sc_DH/Rdtase_CS"/>
</dbReference>
<sequence>MTASAVRQRVVVTGGTKGIGRATALAFARAGARLVVSYGHDGEAAKSLAAELDALGAEAETVQADLTTRQGAETLARAVVDRFGAGGLDVLVNNLGVDGHMPFAELTDTEWRRVTDHNTTSAYLVTQSLLGALADGASVVNVGASVALRGRPFGVHYSASKAALIGFTRALAKELGPRGVRVNLVAPGVTETEPGGGPPPPVAAKLAALTALGRLGRPEDVAGAVLFLSGESAAYVTGTTIEVDGGI</sequence>
<organism evidence="4 5">
    <name type="scientific">Streptomyces dysideae</name>
    <dbReference type="NCBI Taxonomy" id="909626"/>
    <lineage>
        <taxon>Bacteria</taxon>
        <taxon>Bacillati</taxon>
        <taxon>Actinomycetota</taxon>
        <taxon>Actinomycetes</taxon>
        <taxon>Kitasatosporales</taxon>
        <taxon>Streptomycetaceae</taxon>
        <taxon>Streptomyces</taxon>
    </lineage>
</organism>
<evidence type="ECO:0000256" key="2">
    <source>
        <dbReference type="ARBA" id="ARBA00023002"/>
    </source>
</evidence>
<evidence type="ECO:0000313" key="5">
    <source>
        <dbReference type="Proteomes" id="UP000053260"/>
    </source>
</evidence>
<evidence type="ECO:0000313" key="4">
    <source>
        <dbReference type="EMBL" id="KUO20107.1"/>
    </source>
</evidence>
<dbReference type="PRINTS" id="PR00081">
    <property type="entry name" value="GDHRDH"/>
</dbReference>
<accession>A0A124IF25</accession>
<dbReference type="Proteomes" id="UP000053260">
    <property type="component" value="Unassembled WGS sequence"/>
</dbReference>
<dbReference type="PRINTS" id="PR00080">
    <property type="entry name" value="SDRFAMILY"/>
</dbReference>
<reference evidence="4 5" key="1">
    <citation type="submission" date="2015-10" db="EMBL/GenBank/DDBJ databases">
        <title>Draft genome sequence of Streptomyces sp. RV15, isolated from a marine sponge.</title>
        <authorList>
            <person name="Ruckert C."/>
            <person name="Abdelmohsen U.R."/>
            <person name="Winkler A."/>
            <person name="Hentschel U."/>
            <person name="Kalinowski J."/>
            <person name="Kampfer P."/>
            <person name="Glaeser S."/>
        </authorList>
    </citation>
    <scope>NUCLEOTIDE SEQUENCE [LARGE SCALE GENOMIC DNA]</scope>
    <source>
        <strain evidence="4 5">RV15</strain>
    </source>
</reference>